<dbReference type="EMBL" id="MCFG01000147">
    <property type="protein sequence ID" value="ORX80373.1"/>
    <property type="molecule type" value="Genomic_DNA"/>
</dbReference>
<keyword evidence="2" id="KW-1185">Reference proteome</keyword>
<evidence type="ECO:0000313" key="1">
    <source>
        <dbReference type="EMBL" id="ORX80373.1"/>
    </source>
</evidence>
<reference evidence="1 2" key="1">
    <citation type="submission" date="2016-08" db="EMBL/GenBank/DDBJ databases">
        <title>A Parts List for Fungal Cellulosomes Revealed by Comparative Genomics.</title>
        <authorList>
            <consortium name="DOE Joint Genome Institute"/>
            <person name="Haitjema C.H."/>
            <person name="Gilmore S.P."/>
            <person name="Henske J.K."/>
            <person name="Solomon K.V."/>
            <person name="De Groot R."/>
            <person name="Kuo A."/>
            <person name="Mondo S.J."/>
            <person name="Salamov A.A."/>
            <person name="Labutti K."/>
            <person name="Zhao Z."/>
            <person name="Chiniquy J."/>
            <person name="Barry K."/>
            <person name="Brewer H.M."/>
            <person name="Purvine S.O."/>
            <person name="Wright A.T."/>
            <person name="Boxma B."/>
            <person name="Van Alen T."/>
            <person name="Hackstein J.H."/>
            <person name="Baker S.E."/>
            <person name="Grigoriev I.V."/>
            <person name="O'Malley M.A."/>
        </authorList>
    </citation>
    <scope>NUCLEOTIDE SEQUENCE [LARGE SCALE GENOMIC DNA]</scope>
    <source>
        <strain evidence="1 2">S4</strain>
    </source>
</reference>
<sequence>MAPISIENENYKLNQDKYDHDIHYIFKYETNTEDNNTSIKAVNFIPIFFAIIENPLEEFIKLSNKVFEILYPNQENSRDNDNIKKIKEIICTVIDIKGVAYTMNYQKTNSAEIKFSLNYILFNYFKKRAKHFHFNSQDNNQKTSDVTVNKIILDNPDNQLITTVITTTIVTTIVSKKELPNISEDKEAMEETLYEIKGVLTHELVHVWQYSCKDIPSNLKEGIADAVRLNAGYPAKHWVEKSIPVDAPESERTPWARGYEKAGFFLDWIQKNYNNTEEFKDLSFISALNKQCKHKYSDNEIKSITGYNIDELFISYQTFLISLNK</sequence>
<proteinExistence type="predicted"/>
<dbReference type="PANTHER" id="PTHR33321:SF12">
    <property type="entry name" value="PLANT BASIC SECRETORY PROTEIN (BSP) FAMILY PROTEIN"/>
    <property type="match status" value="1"/>
</dbReference>
<gene>
    <name evidence="1" type="ORF">BCR32DRAFT_293885</name>
</gene>
<dbReference type="InterPro" id="IPR007541">
    <property type="entry name" value="Uncharacterised_BSP"/>
</dbReference>
<dbReference type="Pfam" id="PF04450">
    <property type="entry name" value="BSP"/>
    <property type="match status" value="2"/>
</dbReference>
<evidence type="ECO:0000313" key="2">
    <source>
        <dbReference type="Proteomes" id="UP000193944"/>
    </source>
</evidence>
<organism evidence="1 2">
    <name type="scientific">Anaeromyces robustus</name>
    <dbReference type="NCBI Taxonomy" id="1754192"/>
    <lineage>
        <taxon>Eukaryota</taxon>
        <taxon>Fungi</taxon>
        <taxon>Fungi incertae sedis</taxon>
        <taxon>Chytridiomycota</taxon>
        <taxon>Chytridiomycota incertae sedis</taxon>
        <taxon>Neocallimastigomycetes</taxon>
        <taxon>Neocallimastigales</taxon>
        <taxon>Neocallimastigaceae</taxon>
        <taxon>Anaeromyces</taxon>
    </lineage>
</organism>
<dbReference type="PANTHER" id="PTHR33321">
    <property type="match status" value="1"/>
</dbReference>
<reference evidence="1 2" key="2">
    <citation type="submission" date="2016-08" db="EMBL/GenBank/DDBJ databases">
        <title>Pervasive Adenine N6-methylation of Active Genes in Fungi.</title>
        <authorList>
            <consortium name="DOE Joint Genome Institute"/>
            <person name="Mondo S.J."/>
            <person name="Dannebaum R.O."/>
            <person name="Kuo R.C."/>
            <person name="Labutti K."/>
            <person name="Haridas S."/>
            <person name="Kuo A."/>
            <person name="Salamov A."/>
            <person name="Ahrendt S.R."/>
            <person name="Lipzen A."/>
            <person name="Sullivan W."/>
            <person name="Andreopoulos W.B."/>
            <person name="Clum A."/>
            <person name="Lindquist E."/>
            <person name="Daum C."/>
            <person name="Ramamoorthy G.K."/>
            <person name="Gryganskyi A."/>
            <person name="Culley D."/>
            <person name="Magnuson J.K."/>
            <person name="James T.Y."/>
            <person name="O'Malley M.A."/>
            <person name="Stajich J.E."/>
            <person name="Spatafora J.W."/>
            <person name="Visel A."/>
            <person name="Grigoriev I.V."/>
        </authorList>
    </citation>
    <scope>NUCLEOTIDE SEQUENCE [LARGE SCALE GENOMIC DNA]</scope>
    <source>
        <strain evidence="1 2">S4</strain>
    </source>
</reference>
<accession>A0A1Y1X3L5</accession>
<dbReference type="Proteomes" id="UP000193944">
    <property type="component" value="Unassembled WGS sequence"/>
</dbReference>
<comment type="caution">
    <text evidence="1">The sequence shown here is derived from an EMBL/GenBank/DDBJ whole genome shotgun (WGS) entry which is preliminary data.</text>
</comment>
<name>A0A1Y1X3L5_9FUNG</name>
<dbReference type="STRING" id="1754192.A0A1Y1X3L5"/>
<dbReference type="AlphaFoldDB" id="A0A1Y1X3L5"/>
<dbReference type="OrthoDB" id="891726at2759"/>
<protein>
    <submittedName>
        <fullName evidence="1">BSP-domain-containing protein</fullName>
    </submittedName>
</protein>